<dbReference type="Gene3D" id="3.40.50.970">
    <property type="match status" value="2"/>
</dbReference>
<evidence type="ECO:0000256" key="5">
    <source>
        <dbReference type="ARBA" id="ARBA00022723"/>
    </source>
</evidence>
<dbReference type="InterPro" id="IPR005478">
    <property type="entry name" value="Transketolase_bac-like"/>
</dbReference>
<reference evidence="11 12" key="1">
    <citation type="submission" date="2023-04" db="EMBL/GenBank/DDBJ databases">
        <title>Fusibacter bizertensis strain WBS, isolated from littoral bottom sediments of the Arctic seas - biochemical and genomic analysis.</title>
        <authorList>
            <person name="Brioukhanov A.L."/>
        </authorList>
    </citation>
    <scope>NUCLEOTIDE SEQUENCE [LARGE SCALE GENOMIC DNA]</scope>
    <source>
        <strain evidence="11 12">WBS</strain>
    </source>
</reference>
<name>A0ABT6N9F3_9FIRM</name>
<evidence type="ECO:0000313" key="11">
    <source>
        <dbReference type="EMBL" id="MDH8677029.1"/>
    </source>
</evidence>
<dbReference type="Proteomes" id="UP001158045">
    <property type="component" value="Unassembled WGS sequence"/>
</dbReference>
<evidence type="ECO:0000256" key="8">
    <source>
        <dbReference type="NCBIfam" id="TIGR00232"/>
    </source>
</evidence>
<gene>
    <name evidence="11" type="primary">tkt</name>
    <name evidence="11" type="ORF">QE109_02655</name>
</gene>
<dbReference type="InterPro" id="IPR020826">
    <property type="entry name" value="Transketolase_BS"/>
</dbReference>
<evidence type="ECO:0000256" key="2">
    <source>
        <dbReference type="ARBA" id="ARBA00011738"/>
    </source>
</evidence>
<evidence type="ECO:0000313" key="12">
    <source>
        <dbReference type="Proteomes" id="UP001158045"/>
    </source>
</evidence>
<dbReference type="CDD" id="cd02012">
    <property type="entry name" value="TPP_TK"/>
    <property type="match status" value="1"/>
</dbReference>
<dbReference type="EC" id="2.2.1.1" evidence="3 8"/>
<dbReference type="InterPro" id="IPR005474">
    <property type="entry name" value="Transketolase_N"/>
</dbReference>
<comment type="similarity">
    <text evidence="1 9">Belongs to the transketolase family.</text>
</comment>
<dbReference type="PANTHER" id="PTHR43522:SF10">
    <property type="entry name" value="TRANSKETOLASE"/>
    <property type="match status" value="1"/>
</dbReference>
<dbReference type="GO" id="GO:0004802">
    <property type="term" value="F:transketolase activity"/>
    <property type="evidence" value="ECO:0007669"/>
    <property type="project" value="UniProtKB-EC"/>
</dbReference>
<dbReference type="InterPro" id="IPR049557">
    <property type="entry name" value="Transketolase_CS"/>
</dbReference>
<dbReference type="InterPro" id="IPR005475">
    <property type="entry name" value="Transketolase-like_Pyr-bd"/>
</dbReference>
<evidence type="ECO:0000256" key="3">
    <source>
        <dbReference type="ARBA" id="ARBA00013152"/>
    </source>
</evidence>
<keyword evidence="12" id="KW-1185">Reference proteome</keyword>
<keyword evidence="6 9" id="KW-0460">Magnesium</keyword>
<organism evidence="11 12">
    <name type="scientific">Fusibacter bizertensis</name>
    <dbReference type="NCBI Taxonomy" id="1488331"/>
    <lineage>
        <taxon>Bacteria</taxon>
        <taxon>Bacillati</taxon>
        <taxon>Bacillota</taxon>
        <taxon>Clostridia</taxon>
        <taxon>Eubacteriales</taxon>
        <taxon>Eubacteriales Family XII. Incertae Sedis</taxon>
        <taxon>Fusibacter</taxon>
    </lineage>
</organism>
<dbReference type="SUPFAM" id="SSF52922">
    <property type="entry name" value="TK C-terminal domain-like"/>
    <property type="match status" value="1"/>
</dbReference>
<comment type="cofactor">
    <cofactor evidence="9">
        <name>Mg(2+)</name>
        <dbReference type="ChEBI" id="CHEBI:18420"/>
    </cofactor>
    <cofactor evidence="9">
        <name>Ca(2+)</name>
        <dbReference type="ChEBI" id="CHEBI:29108"/>
    </cofactor>
    <cofactor evidence="9">
        <name>Mn(2+)</name>
        <dbReference type="ChEBI" id="CHEBI:29035"/>
    </cofactor>
    <cofactor evidence="9">
        <name>Co(2+)</name>
        <dbReference type="ChEBI" id="CHEBI:48828"/>
    </cofactor>
    <text evidence="9">Binds 1 Mg(2+) ion per subunit. Can also utilize other divalent metal cations, such as Ca(2+), Mn(2+) and Co(2+).</text>
</comment>
<dbReference type="InterPro" id="IPR009014">
    <property type="entry name" value="Transketo_C/PFOR_II"/>
</dbReference>
<feature type="domain" description="Transketolase-like pyrimidine-binding" evidence="10">
    <location>
        <begin position="366"/>
        <end position="537"/>
    </location>
</feature>
<dbReference type="SMART" id="SM00861">
    <property type="entry name" value="Transket_pyr"/>
    <property type="match status" value="1"/>
</dbReference>
<evidence type="ECO:0000259" key="10">
    <source>
        <dbReference type="SMART" id="SM00861"/>
    </source>
</evidence>
<dbReference type="Pfam" id="PF00456">
    <property type="entry name" value="Transketolase_N"/>
    <property type="match status" value="1"/>
</dbReference>
<proteinExistence type="inferred from homology"/>
<dbReference type="RefSeq" id="WP_281092827.1">
    <property type="nucleotide sequence ID" value="NZ_JARYZI010000001.1"/>
</dbReference>
<evidence type="ECO:0000256" key="7">
    <source>
        <dbReference type="ARBA" id="ARBA00023052"/>
    </source>
</evidence>
<dbReference type="Pfam" id="PF22613">
    <property type="entry name" value="Transketolase_C_1"/>
    <property type="match status" value="1"/>
</dbReference>
<comment type="function">
    <text evidence="9">Catalyzes the transfer of a two-carbon ketol group from a ketose donor to an aldose acceptor, via a covalent intermediate with the cofactor thiamine pyrophosphate.</text>
</comment>
<dbReference type="PROSITE" id="PS00802">
    <property type="entry name" value="TRANSKETOLASE_2"/>
    <property type="match status" value="1"/>
</dbReference>
<keyword evidence="4 9" id="KW-0808">Transferase</keyword>
<dbReference type="EMBL" id="JARYZI010000001">
    <property type="protein sequence ID" value="MDH8677029.1"/>
    <property type="molecule type" value="Genomic_DNA"/>
</dbReference>
<dbReference type="Gene3D" id="3.40.50.920">
    <property type="match status" value="1"/>
</dbReference>
<evidence type="ECO:0000256" key="1">
    <source>
        <dbReference type="ARBA" id="ARBA00007131"/>
    </source>
</evidence>
<accession>A0ABT6N9F3</accession>
<keyword evidence="7 9" id="KW-0786">Thiamine pyrophosphate</keyword>
<dbReference type="NCBIfam" id="TIGR00232">
    <property type="entry name" value="tktlase_bact"/>
    <property type="match status" value="1"/>
</dbReference>
<comment type="caution">
    <text evidence="11">The sequence shown here is derived from an EMBL/GenBank/DDBJ whole genome shotgun (WGS) entry which is preliminary data.</text>
</comment>
<dbReference type="SUPFAM" id="SSF52518">
    <property type="entry name" value="Thiamin diphosphate-binding fold (THDP-binding)"/>
    <property type="match status" value="2"/>
</dbReference>
<dbReference type="CDD" id="cd07033">
    <property type="entry name" value="TPP_PYR_DXS_TK_like"/>
    <property type="match status" value="1"/>
</dbReference>
<comment type="subunit">
    <text evidence="2 9">Homodimer.</text>
</comment>
<dbReference type="InterPro" id="IPR055152">
    <property type="entry name" value="Transketolase-like_C_2"/>
</dbReference>
<dbReference type="PANTHER" id="PTHR43522">
    <property type="entry name" value="TRANSKETOLASE"/>
    <property type="match status" value="1"/>
</dbReference>
<dbReference type="InterPro" id="IPR033247">
    <property type="entry name" value="Transketolase_fam"/>
</dbReference>
<comment type="catalytic activity">
    <reaction evidence="9">
        <text>D-sedoheptulose 7-phosphate + D-glyceraldehyde 3-phosphate = aldehydo-D-ribose 5-phosphate + D-xylulose 5-phosphate</text>
        <dbReference type="Rhea" id="RHEA:10508"/>
        <dbReference type="ChEBI" id="CHEBI:57483"/>
        <dbReference type="ChEBI" id="CHEBI:57737"/>
        <dbReference type="ChEBI" id="CHEBI:58273"/>
        <dbReference type="ChEBI" id="CHEBI:59776"/>
        <dbReference type="EC" id="2.2.1.1"/>
    </reaction>
</comment>
<keyword evidence="9" id="KW-0106">Calcium</keyword>
<evidence type="ECO:0000256" key="4">
    <source>
        <dbReference type="ARBA" id="ARBA00022679"/>
    </source>
</evidence>
<dbReference type="InterPro" id="IPR029061">
    <property type="entry name" value="THDP-binding"/>
</dbReference>
<sequence length="670" mass="72386">MYTRSIDLKIRKVGLIMEIRTINTIRMLSAEAIQAANSGHPGLPLGAAPMAYTLWAKEMKHNPHNPLWHNRDRFVLSAGHGSMLIYSLLHLFDYGLSMEEIKNFRQFNSRTPGHPEYGHTKGVEISTGPLGQGIANAVGFAMAEKHLAAKFNKEGYPVVDHHTFAISGDGCLMEGISYEAASLAGTLKLGKLVLMYDSNKISIEGSTDLAFTEDVAGRFEAMHWQVLTVEDGNDVDAIQAALKAAKAETEKPSIIIVKTVIGYGCPSKQGSHKVHGSPLGQDGIEEMSNYLGMTDRAAFEVPSDVASSMSKVVSELGKSEEAWKANFAEYAKAYPELAAEYDAWFANEAPMALLESDEFWNYNETVATRSSSGKVLNVLADHVPNFFGGSADLSPSNNSDMKKRTSFFADSPEGSNLHFGVREHAMTAIVNGIQAHGGLRAYGATFFVFADYMKPAMRLAALMGLPVTYILTHDSIGVGEDGPTHQPIDQLAMLRAVPNLNVVRPADAREVSAAWYMAMTSTSTPTALVLTRQNLPALEGSSREALKGAYVVSKEANVSDVILIATGSEVSLAIDAQKALSEVGIDARVVSMPCQEVFDAQSDAYKAEVLTKGVPKLAIEAASTFGWHKYACDVIGHDGFGMSAPAGEIFEAFGFTTENVVARVKQLIKK</sequence>
<evidence type="ECO:0000256" key="6">
    <source>
        <dbReference type="ARBA" id="ARBA00022842"/>
    </source>
</evidence>
<protein>
    <recommendedName>
        <fullName evidence="3 8">Transketolase</fullName>
        <ecNumber evidence="3 8">2.2.1.1</ecNumber>
    </recommendedName>
</protein>
<dbReference type="PROSITE" id="PS00801">
    <property type="entry name" value="TRANSKETOLASE_1"/>
    <property type="match status" value="1"/>
</dbReference>
<dbReference type="Pfam" id="PF02779">
    <property type="entry name" value="Transket_pyr"/>
    <property type="match status" value="1"/>
</dbReference>
<evidence type="ECO:0000256" key="9">
    <source>
        <dbReference type="RuleBase" id="RU004996"/>
    </source>
</evidence>
<comment type="cofactor">
    <cofactor evidence="9">
        <name>thiamine diphosphate</name>
        <dbReference type="ChEBI" id="CHEBI:58937"/>
    </cofactor>
    <text evidence="9">Binds 1 thiamine pyrophosphate per subunit.</text>
</comment>
<keyword evidence="5 9" id="KW-0479">Metal-binding</keyword>